<dbReference type="Proteomes" id="UP000317812">
    <property type="component" value="Chromosome"/>
</dbReference>
<accession>A0AAP9DDC2</accession>
<sequence>MTYLRYSYQENFNFLFRTLAYSAAGHGVAGPAALLRVSLRDRLIISVWATPYGYIYPQKIVFIFGFHEQFSFRTTL</sequence>
<organism evidence="1 2">
    <name type="scientific">Leclercia adecarboxylata</name>
    <dbReference type="NCBI Taxonomy" id="83655"/>
    <lineage>
        <taxon>Bacteria</taxon>
        <taxon>Pseudomonadati</taxon>
        <taxon>Pseudomonadota</taxon>
        <taxon>Gammaproteobacteria</taxon>
        <taxon>Enterobacterales</taxon>
        <taxon>Enterobacteriaceae</taxon>
        <taxon>Leclercia</taxon>
    </lineage>
</organism>
<protein>
    <submittedName>
        <fullName evidence="1">Uncharacterized protein</fullName>
    </submittedName>
</protein>
<evidence type="ECO:0000313" key="1">
    <source>
        <dbReference type="EMBL" id="QDK20747.1"/>
    </source>
</evidence>
<proteinExistence type="predicted"/>
<evidence type="ECO:0000313" key="2">
    <source>
        <dbReference type="Proteomes" id="UP000317812"/>
    </source>
</evidence>
<gene>
    <name evidence="1" type="ORF">ES815_21495</name>
</gene>
<dbReference type="AlphaFoldDB" id="A0AAP9DDC2"/>
<reference evidence="1 2" key="1">
    <citation type="submission" date="2019-01" db="EMBL/GenBank/DDBJ databases">
        <title>Florfenicol resistance in Enterobacteriaceae and whole-genome sequence analysis of florfenicol-resistant Leclercia adecarboxylata strain R25.</title>
        <authorList>
            <person name="Bao Q."/>
            <person name="Ying Y."/>
        </authorList>
    </citation>
    <scope>NUCLEOTIDE SEQUENCE [LARGE SCALE GENOMIC DNA]</scope>
    <source>
        <strain evidence="1 2">R25</strain>
    </source>
</reference>
<name>A0AAP9DDC2_9ENTR</name>
<dbReference type="EMBL" id="CP035382">
    <property type="protein sequence ID" value="QDK20747.1"/>
    <property type="molecule type" value="Genomic_DNA"/>
</dbReference>
<dbReference type="RefSeq" id="WP_142489625.1">
    <property type="nucleotide sequence ID" value="NZ_CP035382.1"/>
</dbReference>